<sequence>MRRLVVVGAGAVGASIGGLCFAARFPVVLIARGAHLDALCERGLSLRLPELAFQLDVPVAESVAEVDWQPGDVALLATKLQDAEQALDALLAAAGAKVPVVCAVNGIDGEVWAAERFETVLATLVWLPATHLMPGEVRLHSAGARGVLDTGAVRGSAGVADEICTLFRRAGFEALRRDEILRWKRAKLLTNLGAAAQALVTDDWLAVAAAARAEGTHVLADAGLEHVPVEELLERCACVGEAPIGGVAREGGSTWQSRARGLPLESPWIEGAIARIAGEHGLEAPINAALARAALAPRDRRAAEFLPG</sequence>
<dbReference type="SUPFAM" id="SSF51735">
    <property type="entry name" value="NAD(P)-binding Rossmann-fold domains"/>
    <property type="match status" value="1"/>
</dbReference>
<dbReference type="InterPro" id="IPR013752">
    <property type="entry name" value="KPA_reductase"/>
</dbReference>
<dbReference type="EC" id="1.1.1.169" evidence="2"/>
<comment type="catalytic activity">
    <reaction evidence="5">
        <text>(R)-pantoate + NADP(+) = 2-dehydropantoate + NADPH + H(+)</text>
        <dbReference type="Rhea" id="RHEA:16233"/>
        <dbReference type="ChEBI" id="CHEBI:11561"/>
        <dbReference type="ChEBI" id="CHEBI:15378"/>
        <dbReference type="ChEBI" id="CHEBI:15980"/>
        <dbReference type="ChEBI" id="CHEBI:57783"/>
        <dbReference type="ChEBI" id="CHEBI:58349"/>
        <dbReference type="EC" id="1.1.1.169"/>
    </reaction>
</comment>
<gene>
    <name evidence="8" type="ORF">Pla133_46250</name>
</gene>
<dbReference type="InterPro" id="IPR013328">
    <property type="entry name" value="6PGD_dom2"/>
</dbReference>
<dbReference type="Pfam" id="PF02558">
    <property type="entry name" value="ApbA"/>
    <property type="match status" value="1"/>
</dbReference>
<protein>
    <recommendedName>
        <fullName evidence="3">2-dehydropantoate 2-reductase</fullName>
        <ecNumber evidence="2">1.1.1.169</ecNumber>
    </recommendedName>
    <alternativeName>
        <fullName evidence="4">Ketopantoate reductase</fullName>
    </alternativeName>
</protein>
<evidence type="ECO:0000259" key="7">
    <source>
        <dbReference type="Pfam" id="PF08546"/>
    </source>
</evidence>
<proteinExistence type="predicted"/>
<dbReference type="AlphaFoldDB" id="A0A518BR97"/>
<dbReference type="Gene3D" id="1.10.1040.10">
    <property type="entry name" value="N-(1-d-carboxylethyl)-l-norvaline Dehydrogenase, domain 2"/>
    <property type="match status" value="1"/>
</dbReference>
<evidence type="ECO:0000259" key="6">
    <source>
        <dbReference type="Pfam" id="PF02558"/>
    </source>
</evidence>
<name>A0A518BR97_9BACT</name>
<dbReference type="Proteomes" id="UP000316921">
    <property type="component" value="Chromosome"/>
</dbReference>
<evidence type="ECO:0000256" key="5">
    <source>
        <dbReference type="ARBA" id="ARBA00048793"/>
    </source>
</evidence>
<evidence type="ECO:0000256" key="2">
    <source>
        <dbReference type="ARBA" id="ARBA00013014"/>
    </source>
</evidence>
<comment type="pathway">
    <text evidence="1">Cofactor biosynthesis; (R)-pantothenate biosynthesis; (R)-pantoate from 3-methyl-2-oxobutanoate: step 2/2.</text>
</comment>
<feature type="domain" description="Ketopantoate reductase N-terminal" evidence="6">
    <location>
        <begin position="5"/>
        <end position="143"/>
    </location>
</feature>
<evidence type="ECO:0000256" key="1">
    <source>
        <dbReference type="ARBA" id="ARBA00004994"/>
    </source>
</evidence>
<keyword evidence="9" id="KW-1185">Reference proteome</keyword>
<accession>A0A518BR97</accession>
<dbReference type="KEGG" id="pbap:Pla133_46250"/>
<dbReference type="InterPro" id="IPR036291">
    <property type="entry name" value="NAD(P)-bd_dom_sf"/>
</dbReference>
<evidence type="ECO:0000256" key="4">
    <source>
        <dbReference type="ARBA" id="ARBA00032024"/>
    </source>
</evidence>
<dbReference type="InterPro" id="IPR008927">
    <property type="entry name" value="6-PGluconate_DH-like_C_sf"/>
</dbReference>
<organism evidence="8 9">
    <name type="scientific">Engelhardtia mirabilis</name>
    <dbReference type="NCBI Taxonomy" id="2528011"/>
    <lineage>
        <taxon>Bacteria</taxon>
        <taxon>Pseudomonadati</taxon>
        <taxon>Planctomycetota</taxon>
        <taxon>Planctomycetia</taxon>
        <taxon>Planctomycetia incertae sedis</taxon>
        <taxon>Engelhardtia</taxon>
    </lineage>
</organism>
<evidence type="ECO:0000313" key="8">
    <source>
        <dbReference type="EMBL" id="QDU69505.1"/>
    </source>
</evidence>
<reference evidence="8 9" key="1">
    <citation type="submission" date="2019-02" db="EMBL/GenBank/DDBJ databases">
        <title>Deep-cultivation of Planctomycetes and their phenomic and genomic characterization uncovers novel biology.</title>
        <authorList>
            <person name="Wiegand S."/>
            <person name="Jogler M."/>
            <person name="Boedeker C."/>
            <person name="Pinto D."/>
            <person name="Vollmers J."/>
            <person name="Rivas-Marin E."/>
            <person name="Kohn T."/>
            <person name="Peeters S.H."/>
            <person name="Heuer A."/>
            <person name="Rast P."/>
            <person name="Oberbeckmann S."/>
            <person name="Bunk B."/>
            <person name="Jeske O."/>
            <person name="Meyerdierks A."/>
            <person name="Storesund J.E."/>
            <person name="Kallscheuer N."/>
            <person name="Luecker S."/>
            <person name="Lage O.M."/>
            <person name="Pohl T."/>
            <person name="Merkel B.J."/>
            <person name="Hornburger P."/>
            <person name="Mueller R.-W."/>
            <person name="Bruemmer F."/>
            <person name="Labrenz M."/>
            <person name="Spormann A.M."/>
            <person name="Op den Camp H."/>
            <person name="Overmann J."/>
            <person name="Amann R."/>
            <person name="Jetten M.S.M."/>
            <person name="Mascher T."/>
            <person name="Medema M.H."/>
            <person name="Devos D.P."/>
            <person name="Kaster A.-K."/>
            <person name="Ovreas L."/>
            <person name="Rohde M."/>
            <person name="Galperin M.Y."/>
            <person name="Jogler C."/>
        </authorList>
    </citation>
    <scope>NUCLEOTIDE SEQUENCE [LARGE SCALE GENOMIC DNA]</scope>
    <source>
        <strain evidence="8 9">Pla133</strain>
    </source>
</reference>
<dbReference type="EMBL" id="CP036287">
    <property type="protein sequence ID" value="QDU69505.1"/>
    <property type="molecule type" value="Genomic_DNA"/>
</dbReference>
<feature type="domain" description="Ketopantoate reductase C-terminal" evidence="7">
    <location>
        <begin position="201"/>
        <end position="293"/>
    </location>
</feature>
<evidence type="ECO:0000313" key="9">
    <source>
        <dbReference type="Proteomes" id="UP000316921"/>
    </source>
</evidence>
<dbReference type="SUPFAM" id="SSF48179">
    <property type="entry name" value="6-phosphogluconate dehydrogenase C-terminal domain-like"/>
    <property type="match status" value="1"/>
</dbReference>
<dbReference type="InterPro" id="IPR013332">
    <property type="entry name" value="KPR_N"/>
</dbReference>
<evidence type="ECO:0000256" key="3">
    <source>
        <dbReference type="ARBA" id="ARBA00019465"/>
    </source>
</evidence>
<dbReference type="GO" id="GO:0008677">
    <property type="term" value="F:2-dehydropantoate 2-reductase activity"/>
    <property type="evidence" value="ECO:0007669"/>
    <property type="project" value="UniProtKB-EC"/>
</dbReference>
<dbReference type="Pfam" id="PF08546">
    <property type="entry name" value="ApbA_C"/>
    <property type="match status" value="1"/>
</dbReference>
<dbReference type="Gene3D" id="3.40.50.720">
    <property type="entry name" value="NAD(P)-binding Rossmann-like Domain"/>
    <property type="match status" value="1"/>
</dbReference>